<organism evidence="3 4">
    <name type="scientific">Caldimonas thermodepolymerans</name>
    <dbReference type="NCBI Taxonomy" id="215580"/>
    <lineage>
        <taxon>Bacteria</taxon>
        <taxon>Pseudomonadati</taxon>
        <taxon>Pseudomonadota</taxon>
        <taxon>Betaproteobacteria</taxon>
        <taxon>Burkholderiales</taxon>
        <taxon>Sphaerotilaceae</taxon>
        <taxon>Caldimonas</taxon>
    </lineage>
</organism>
<name>A0A2S5T536_9BURK</name>
<dbReference type="SUPFAM" id="SSF49764">
    <property type="entry name" value="HSP20-like chaperones"/>
    <property type="match status" value="1"/>
</dbReference>
<evidence type="ECO:0000256" key="2">
    <source>
        <dbReference type="RuleBase" id="RU003616"/>
    </source>
</evidence>
<dbReference type="Proteomes" id="UP000239406">
    <property type="component" value="Unassembled WGS sequence"/>
</dbReference>
<dbReference type="InterPro" id="IPR008978">
    <property type="entry name" value="HSP20-like_chaperone"/>
</dbReference>
<reference evidence="3 4" key="1">
    <citation type="submission" date="2018-02" db="EMBL/GenBank/DDBJ databases">
        <title>Reclassifiation of [Polyangium] brachysporum DSM 7029 as Guopingzhaonella breviflexa gen. nov., sp. nov., a member of the family Comamonadaceae.</title>
        <authorList>
            <person name="Tang B."/>
        </authorList>
    </citation>
    <scope>NUCLEOTIDE SEQUENCE [LARGE SCALE GENOMIC DNA]</scope>
    <source>
        <strain evidence="3 4">DSM 15344</strain>
    </source>
</reference>
<dbReference type="InterPro" id="IPR002068">
    <property type="entry name" value="A-crystallin/Hsp20_dom"/>
</dbReference>
<dbReference type="CDD" id="cd06464">
    <property type="entry name" value="ACD_sHsps-like"/>
    <property type="match status" value="1"/>
</dbReference>
<dbReference type="PANTHER" id="PTHR11527">
    <property type="entry name" value="HEAT-SHOCK PROTEIN 20 FAMILY MEMBER"/>
    <property type="match status" value="1"/>
</dbReference>
<comment type="similarity">
    <text evidence="1 2">Belongs to the small heat shock protein (HSP20) family.</text>
</comment>
<dbReference type="EMBL" id="PSNY01000008">
    <property type="protein sequence ID" value="PPE70062.1"/>
    <property type="molecule type" value="Genomic_DNA"/>
</dbReference>
<gene>
    <name evidence="3" type="ORF">C1702_09415</name>
</gene>
<dbReference type="Gene3D" id="2.60.40.790">
    <property type="match status" value="1"/>
</dbReference>
<dbReference type="AlphaFoldDB" id="A0A2S5T536"/>
<evidence type="ECO:0000256" key="1">
    <source>
        <dbReference type="PROSITE-ProRule" id="PRU00285"/>
    </source>
</evidence>
<dbReference type="PROSITE" id="PS01031">
    <property type="entry name" value="SHSP"/>
    <property type="match status" value="1"/>
</dbReference>
<comment type="caution">
    <text evidence="3">The sequence shown here is derived from an EMBL/GenBank/DDBJ whole genome shotgun (WGS) entry which is preliminary data.</text>
</comment>
<dbReference type="RefSeq" id="WP_104357427.1">
    <property type="nucleotide sequence ID" value="NZ_CALFFA010000035.1"/>
</dbReference>
<proteinExistence type="inferred from homology"/>
<evidence type="ECO:0000313" key="3">
    <source>
        <dbReference type="EMBL" id="PPE70062.1"/>
    </source>
</evidence>
<dbReference type="InterPro" id="IPR031107">
    <property type="entry name" value="Small_HSP"/>
</dbReference>
<dbReference type="Pfam" id="PF00011">
    <property type="entry name" value="HSP20"/>
    <property type="match status" value="1"/>
</dbReference>
<protein>
    <submittedName>
        <fullName evidence="3">Heat-shock protein Hsp20</fullName>
    </submittedName>
</protein>
<sequence length="147" mass="16776">MSALTRFDPRDDLMRFDNFNDLFRRFLRLPDWPAARVPGEIRLDIVEDDKAFQVKAELPGVKREDIRISVDGNYVSISAESRSESRETKKDGERTLLREMYYGSWSRGFTLPCDVDDGAATATFDNGVLSLTLPKRSPARAKTIEVK</sequence>
<keyword evidence="4" id="KW-1185">Reference proteome</keyword>
<evidence type="ECO:0000313" key="4">
    <source>
        <dbReference type="Proteomes" id="UP000239406"/>
    </source>
</evidence>
<accession>A0A2S5T536</accession>